<proteinExistence type="inferred from homology"/>
<keyword evidence="5" id="KW-0342">GTP-binding</keyword>
<dbReference type="AlphaFoldDB" id="A0A8J2RC70"/>
<evidence type="ECO:0000256" key="8">
    <source>
        <dbReference type="ARBA" id="ARBA00023289"/>
    </source>
</evidence>
<feature type="compositionally biased region" description="Polar residues" evidence="10">
    <location>
        <begin position="302"/>
        <end position="313"/>
    </location>
</feature>
<dbReference type="FunFam" id="3.40.50.300:FF:000475">
    <property type="entry name" value="GTP-binding protein Rhes"/>
    <property type="match status" value="1"/>
</dbReference>
<evidence type="ECO:0000256" key="3">
    <source>
        <dbReference type="ARBA" id="ARBA00022481"/>
    </source>
</evidence>
<dbReference type="GO" id="GO:0005525">
    <property type="term" value="F:GTP binding"/>
    <property type="evidence" value="ECO:0007669"/>
    <property type="project" value="UniProtKB-KW"/>
</dbReference>
<evidence type="ECO:0000256" key="4">
    <source>
        <dbReference type="ARBA" id="ARBA00022741"/>
    </source>
</evidence>
<protein>
    <recommendedName>
        <fullName evidence="13">Dexamethasone-induced Ras-related protein 1</fullName>
    </recommendedName>
</protein>
<dbReference type="SMART" id="SM00173">
    <property type="entry name" value="RAS"/>
    <property type="match status" value="1"/>
</dbReference>
<name>A0A8J2RC70_9CRUS</name>
<gene>
    <name evidence="11" type="ORF">DGAL_LOCUS2272</name>
</gene>
<keyword evidence="2" id="KW-1003">Cell membrane</keyword>
<dbReference type="SUPFAM" id="SSF52540">
    <property type="entry name" value="P-loop containing nucleoside triphosphate hydrolases"/>
    <property type="match status" value="1"/>
</dbReference>
<comment type="caution">
    <text evidence="11">The sequence shown here is derived from an EMBL/GenBank/DDBJ whole genome shotgun (WGS) entry which is preliminary data.</text>
</comment>
<dbReference type="Proteomes" id="UP000789390">
    <property type="component" value="Unassembled WGS sequence"/>
</dbReference>
<evidence type="ECO:0000256" key="1">
    <source>
        <dbReference type="ARBA" id="ARBA00004193"/>
    </source>
</evidence>
<keyword evidence="4" id="KW-0547">Nucleotide-binding</keyword>
<dbReference type="InterPro" id="IPR027417">
    <property type="entry name" value="P-loop_NTPase"/>
</dbReference>
<sequence>MADSVIEPAENSSANVAPVEDLLQTASLQNCQRLVVLGSARSGKSSLVARFLNNKFSDSYTPTIENFYRKVYRIRGEVYQLDILDTSGNHPFPAMQRLSFITGDLFLLVFSVDSRESFEEVARLRSQIIETKCHIGGGRQTTNQQSFRGSKKTNTPNLVPMIIAGNKCDREMRTVTADESAMLCSGFAGCGFVETSAKKNWNIDELFRQLFQLADLPPEMAPNSHRRLLPAQLLGSSGTVPLPPMLTSSPTAQSKKKTGGSRRFHGLSIRRRMSDAYGVVALNVRRPSLHTDLMIMKKKTSQRQPNTTSSNAPSARARSLRCVIQ</sequence>
<keyword evidence="7" id="KW-0449">Lipoprotein</keyword>
<dbReference type="SMART" id="SM00175">
    <property type="entry name" value="RAB"/>
    <property type="match status" value="1"/>
</dbReference>
<dbReference type="Pfam" id="PF00071">
    <property type="entry name" value="Ras"/>
    <property type="match status" value="1"/>
</dbReference>
<dbReference type="GO" id="GO:0003924">
    <property type="term" value="F:GTPase activity"/>
    <property type="evidence" value="ECO:0007669"/>
    <property type="project" value="InterPro"/>
</dbReference>
<comment type="subcellular location">
    <subcellularLocation>
        <location evidence="1">Cell membrane</location>
        <topology evidence="1">Lipid-anchor</topology>
    </subcellularLocation>
</comment>
<dbReference type="InterPro" id="IPR052236">
    <property type="entry name" value="Small_GTPase_RasD"/>
</dbReference>
<feature type="compositionally biased region" description="Basic residues" evidence="10">
    <location>
        <begin position="254"/>
        <end position="266"/>
    </location>
</feature>
<dbReference type="EMBL" id="CAKKLH010000031">
    <property type="protein sequence ID" value="CAH0100099.1"/>
    <property type="molecule type" value="Genomic_DNA"/>
</dbReference>
<evidence type="ECO:0000256" key="9">
    <source>
        <dbReference type="ARBA" id="ARBA00038061"/>
    </source>
</evidence>
<dbReference type="InterPro" id="IPR005225">
    <property type="entry name" value="Small_GTP-bd"/>
</dbReference>
<evidence type="ECO:0000256" key="6">
    <source>
        <dbReference type="ARBA" id="ARBA00023136"/>
    </source>
</evidence>
<comment type="similarity">
    <text evidence="9">Belongs to the small GTPase superfamily. RasD family.</text>
</comment>
<feature type="region of interest" description="Disordered" evidence="10">
    <location>
        <begin position="297"/>
        <end position="321"/>
    </location>
</feature>
<evidence type="ECO:0000256" key="5">
    <source>
        <dbReference type="ARBA" id="ARBA00023134"/>
    </source>
</evidence>
<evidence type="ECO:0000313" key="11">
    <source>
        <dbReference type="EMBL" id="CAH0100099.1"/>
    </source>
</evidence>
<accession>A0A8J2RC70</accession>
<dbReference type="PANTHER" id="PTHR46149">
    <property type="entry name" value="MIP08469P"/>
    <property type="match status" value="1"/>
</dbReference>
<dbReference type="PRINTS" id="PR00449">
    <property type="entry name" value="RASTRNSFRMNG"/>
</dbReference>
<keyword evidence="6" id="KW-0472">Membrane</keyword>
<dbReference type="GO" id="GO:0007165">
    <property type="term" value="P:signal transduction"/>
    <property type="evidence" value="ECO:0007669"/>
    <property type="project" value="TreeGrafter"/>
</dbReference>
<dbReference type="PANTHER" id="PTHR46149:SF3">
    <property type="entry name" value="MIP08469P"/>
    <property type="match status" value="1"/>
</dbReference>
<keyword evidence="8" id="KW-0636">Prenylation</keyword>
<evidence type="ECO:0000256" key="7">
    <source>
        <dbReference type="ARBA" id="ARBA00023288"/>
    </source>
</evidence>
<evidence type="ECO:0008006" key="13">
    <source>
        <dbReference type="Google" id="ProtNLM"/>
    </source>
</evidence>
<dbReference type="PROSITE" id="PS51421">
    <property type="entry name" value="RAS"/>
    <property type="match status" value="1"/>
</dbReference>
<dbReference type="PROSITE" id="PS51420">
    <property type="entry name" value="RHO"/>
    <property type="match status" value="1"/>
</dbReference>
<dbReference type="Gene3D" id="3.40.50.300">
    <property type="entry name" value="P-loop containing nucleotide triphosphate hydrolases"/>
    <property type="match status" value="1"/>
</dbReference>
<dbReference type="GO" id="GO:0031681">
    <property type="term" value="F:G-protein beta-subunit binding"/>
    <property type="evidence" value="ECO:0007669"/>
    <property type="project" value="TreeGrafter"/>
</dbReference>
<dbReference type="PROSITE" id="PS51419">
    <property type="entry name" value="RAB"/>
    <property type="match status" value="1"/>
</dbReference>
<dbReference type="InterPro" id="IPR001806">
    <property type="entry name" value="Small_GTPase"/>
</dbReference>
<keyword evidence="3" id="KW-0488">Methylation</keyword>
<dbReference type="NCBIfam" id="TIGR00231">
    <property type="entry name" value="small_GTP"/>
    <property type="match status" value="1"/>
</dbReference>
<dbReference type="OrthoDB" id="265044at2759"/>
<evidence type="ECO:0000313" key="12">
    <source>
        <dbReference type="Proteomes" id="UP000789390"/>
    </source>
</evidence>
<dbReference type="SMART" id="SM00174">
    <property type="entry name" value="RHO"/>
    <property type="match status" value="1"/>
</dbReference>
<reference evidence="11" key="1">
    <citation type="submission" date="2021-11" db="EMBL/GenBank/DDBJ databases">
        <authorList>
            <person name="Schell T."/>
        </authorList>
    </citation>
    <scope>NUCLEOTIDE SEQUENCE</scope>
    <source>
        <strain evidence="11">M5</strain>
    </source>
</reference>
<feature type="region of interest" description="Disordered" evidence="10">
    <location>
        <begin position="239"/>
        <end position="266"/>
    </location>
</feature>
<evidence type="ECO:0000256" key="2">
    <source>
        <dbReference type="ARBA" id="ARBA00022475"/>
    </source>
</evidence>
<evidence type="ECO:0000256" key="10">
    <source>
        <dbReference type="SAM" id="MobiDB-lite"/>
    </source>
</evidence>
<dbReference type="GO" id="GO:0005886">
    <property type="term" value="C:plasma membrane"/>
    <property type="evidence" value="ECO:0007669"/>
    <property type="project" value="UniProtKB-SubCell"/>
</dbReference>
<organism evidence="11 12">
    <name type="scientific">Daphnia galeata</name>
    <dbReference type="NCBI Taxonomy" id="27404"/>
    <lineage>
        <taxon>Eukaryota</taxon>
        <taxon>Metazoa</taxon>
        <taxon>Ecdysozoa</taxon>
        <taxon>Arthropoda</taxon>
        <taxon>Crustacea</taxon>
        <taxon>Branchiopoda</taxon>
        <taxon>Diplostraca</taxon>
        <taxon>Cladocera</taxon>
        <taxon>Anomopoda</taxon>
        <taxon>Daphniidae</taxon>
        <taxon>Daphnia</taxon>
    </lineage>
</organism>
<keyword evidence="12" id="KW-1185">Reference proteome</keyword>